<dbReference type="InterPro" id="IPR005471">
    <property type="entry name" value="Tscrpt_reg_IclR_N"/>
</dbReference>
<dbReference type="InterPro" id="IPR036388">
    <property type="entry name" value="WH-like_DNA-bd_sf"/>
</dbReference>
<dbReference type="SUPFAM" id="SSF47413">
    <property type="entry name" value="lambda repressor-like DNA-binding domains"/>
    <property type="match status" value="1"/>
</dbReference>
<keyword evidence="9" id="KW-1185">Reference proteome</keyword>
<dbReference type="InterPro" id="IPR001387">
    <property type="entry name" value="Cro/C1-type_HTH"/>
</dbReference>
<dbReference type="EMBL" id="BAABHS010000018">
    <property type="protein sequence ID" value="GAA4977163.1"/>
    <property type="molecule type" value="Genomic_DNA"/>
</dbReference>
<evidence type="ECO:0000313" key="8">
    <source>
        <dbReference type="EMBL" id="GAA4977163.1"/>
    </source>
</evidence>
<sequence>MTEPEGERSAALDELHRRLGDGLTRAGLTKPGLAARARLSRTTVHAAFRADALPSAKTVAAIADALGLHVAELLELRRTAAAVVAAEVAAHATATRRGGPADPPSPTRDASGAPLAPRSAADRLLSVIGAFDLEHPALTLTEISRRADLALPTAYRVVAALTAWGALERDEVGTYHIGLRLWEVATLAPRGLGLRHAALPFLEDLYETTHENVQLAVRDGYDVLYIERIFGRSAVGVRTRVGARWPLHATGVGLVLLAHADTAVIDRVCDGPLTAFTPHTITDPTLLRRVLADVRATGCAVSDRQITDDAVSVAAPVYGPHGDVLAAVSVVVPAETTPAHTLVPVVRLAARGISRALGRPPR</sequence>
<dbReference type="PROSITE" id="PS50943">
    <property type="entry name" value="HTH_CROC1"/>
    <property type="match status" value="1"/>
</dbReference>
<evidence type="ECO:0000256" key="2">
    <source>
        <dbReference type="ARBA" id="ARBA00023125"/>
    </source>
</evidence>
<dbReference type="Gene3D" id="3.30.450.40">
    <property type="match status" value="1"/>
</dbReference>
<reference evidence="9" key="1">
    <citation type="journal article" date="2019" name="Int. J. Syst. Evol. Microbiol.">
        <title>The Global Catalogue of Microorganisms (GCM) 10K type strain sequencing project: providing services to taxonomists for standard genome sequencing and annotation.</title>
        <authorList>
            <consortium name="The Broad Institute Genomics Platform"/>
            <consortium name="The Broad Institute Genome Sequencing Center for Infectious Disease"/>
            <person name="Wu L."/>
            <person name="Ma J."/>
        </authorList>
    </citation>
    <scope>NUCLEOTIDE SEQUENCE [LARGE SCALE GENOMIC DNA]</scope>
    <source>
        <strain evidence="9">JCM 17986</strain>
    </source>
</reference>
<dbReference type="InterPro" id="IPR014757">
    <property type="entry name" value="Tscrpt_reg_IclR_C"/>
</dbReference>
<name>A0ABP9HS32_9ACTN</name>
<dbReference type="SMART" id="SM00530">
    <property type="entry name" value="HTH_XRE"/>
    <property type="match status" value="1"/>
</dbReference>
<organism evidence="8 9">
    <name type="scientific">Yinghuangia aomiensis</name>
    <dbReference type="NCBI Taxonomy" id="676205"/>
    <lineage>
        <taxon>Bacteria</taxon>
        <taxon>Bacillati</taxon>
        <taxon>Actinomycetota</taxon>
        <taxon>Actinomycetes</taxon>
        <taxon>Kitasatosporales</taxon>
        <taxon>Streptomycetaceae</taxon>
        <taxon>Yinghuangia</taxon>
    </lineage>
</organism>
<dbReference type="InterPro" id="IPR036390">
    <property type="entry name" value="WH_DNA-bd_sf"/>
</dbReference>
<dbReference type="SUPFAM" id="SSF55781">
    <property type="entry name" value="GAF domain-like"/>
    <property type="match status" value="1"/>
</dbReference>
<dbReference type="Proteomes" id="UP001500466">
    <property type="component" value="Unassembled WGS sequence"/>
</dbReference>
<feature type="domain" description="IclR-ED" evidence="7">
    <location>
        <begin position="180"/>
        <end position="359"/>
    </location>
</feature>
<dbReference type="Pfam" id="PF01614">
    <property type="entry name" value="IclR_C"/>
    <property type="match status" value="1"/>
</dbReference>
<evidence type="ECO:0000259" key="5">
    <source>
        <dbReference type="PROSITE" id="PS50943"/>
    </source>
</evidence>
<dbReference type="PANTHER" id="PTHR30136">
    <property type="entry name" value="HELIX-TURN-HELIX TRANSCRIPTIONAL REGULATOR, ICLR FAMILY"/>
    <property type="match status" value="1"/>
</dbReference>
<evidence type="ECO:0008006" key="10">
    <source>
        <dbReference type="Google" id="ProtNLM"/>
    </source>
</evidence>
<dbReference type="PANTHER" id="PTHR30136:SF24">
    <property type="entry name" value="HTH-TYPE TRANSCRIPTIONAL REPRESSOR ALLR"/>
    <property type="match status" value="1"/>
</dbReference>
<feature type="domain" description="HTH cro/C1-type" evidence="5">
    <location>
        <begin position="25"/>
        <end position="73"/>
    </location>
</feature>
<evidence type="ECO:0000256" key="1">
    <source>
        <dbReference type="ARBA" id="ARBA00023015"/>
    </source>
</evidence>
<protein>
    <recommendedName>
        <fullName evidence="10">Transcriptional regulator, IclR family</fullName>
    </recommendedName>
</protein>
<proteinExistence type="predicted"/>
<dbReference type="Gene3D" id="1.10.260.40">
    <property type="entry name" value="lambda repressor-like DNA-binding domains"/>
    <property type="match status" value="1"/>
</dbReference>
<dbReference type="InterPro" id="IPR010982">
    <property type="entry name" value="Lambda_DNA-bd_dom_sf"/>
</dbReference>
<evidence type="ECO:0000313" key="9">
    <source>
        <dbReference type="Proteomes" id="UP001500466"/>
    </source>
</evidence>
<accession>A0ABP9HS32</accession>
<dbReference type="CDD" id="cd00093">
    <property type="entry name" value="HTH_XRE"/>
    <property type="match status" value="1"/>
</dbReference>
<evidence type="ECO:0000256" key="3">
    <source>
        <dbReference type="ARBA" id="ARBA00023163"/>
    </source>
</evidence>
<dbReference type="InterPro" id="IPR050707">
    <property type="entry name" value="HTH_MetabolicPath_Reg"/>
</dbReference>
<dbReference type="SMART" id="SM00346">
    <property type="entry name" value="HTH_ICLR"/>
    <property type="match status" value="1"/>
</dbReference>
<dbReference type="PROSITE" id="PS51077">
    <property type="entry name" value="HTH_ICLR"/>
    <property type="match status" value="1"/>
</dbReference>
<evidence type="ECO:0000256" key="4">
    <source>
        <dbReference type="SAM" id="MobiDB-lite"/>
    </source>
</evidence>
<dbReference type="Gene3D" id="1.10.10.10">
    <property type="entry name" value="Winged helix-like DNA-binding domain superfamily/Winged helix DNA-binding domain"/>
    <property type="match status" value="1"/>
</dbReference>
<evidence type="ECO:0000259" key="7">
    <source>
        <dbReference type="PROSITE" id="PS51078"/>
    </source>
</evidence>
<feature type="region of interest" description="Disordered" evidence="4">
    <location>
        <begin position="92"/>
        <end position="115"/>
    </location>
</feature>
<gene>
    <name evidence="8" type="ORF">GCM10023205_50670</name>
</gene>
<keyword evidence="3" id="KW-0804">Transcription</keyword>
<comment type="caution">
    <text evidence="8">The sequence shown here is derived from an EMBL/GenBank/DDBJ whole genome shotgun (WGS) entry which is preliminary data.</text>
</comment>
<evidence type="ECO:0000259" key="6">
    <source>
        <dbReference type="PROSITE" id="PS51077"/>
    </source>
</evidence>
<dbReference type="PROSITE" id="PS51078">
    <property type="entry name" value="ICLR_ED"/>
    <property type="match status" value="1"/>
</dbReference>
<feature type="domain" description="HTH iclR-type" evidence="6">
    <location>
        <begin position="118"/>
        <end position="179"/>
    </location>
</feature>
<dbReference type="InterPro" id="IPR029016">
    <property type="entry name" value="GAF-like_dom_sf"/>
</dbReference>
<dbReference type="Pfam" id="PF09339">
    <property type="entry name" value="HTH_IclR"/>
    <property type="match status" value="1"/>
</dbReference>
<keyword evidence="2" id="KW-0238">DNA-binding</keyword>
<dbReference type="Pfam" id="PF13560">
    <property type="entry name" value="HTH_31"/>
    <property type="match status" value="1"/>
</dbReference>
<keyword evidence="1" id="KW-0805">Transcription regulation</keyword>
<dbReference type="SUPFAM" id="SSF46785">
    <property type="entry name" value="Winged helix' DNA-binding domain"/>
    <property type="match status" value="1"/>
</dbReference>